<evidence type="ECO:0000313" key="3">
    <source>
        <dbReference type="Proteomes" id="UP000646827"/>
    </source>
</evidence>
<dbReference type="EMBL" id="JAEPRB010000019">
    <property type="protein sequence ID" value="KAG2226235.1"/>
    <property type="molecule type" value="Genomic_DNA"/>
</dbReference>
<organism evidence="2 3">
    <name type="scientific">Circinella minor</name>
    <dbReference type="NCBI Taxonomy" id="1195481"/>
    <lineage>
        <taxon>Eukaryota</taxon>
        <taxon>Fungi</taxon>
        <taxon>Fungi incertae sedis</taxon>
        <taxon>Mucoromycota</taxon>
        <taxon>Mucoromycotina</taxon>
        <taxon>Mucoromycetes</taxon>
        <taxon>Mucorales</taxon>
        <taxon>Lichtheimiaceae</taxon>
        <taxon>Circinella</taxon>
    </lineage>
</organism>
<evidence type="ECO:0000256" key="1">
    <source>
        <dbReference type="SAM" id="MobiDB-lite"/>
    </source>
</evidence>
<feature type="compositionally biased region" description="Low complexity" evidence="1">
    <location>
        <begin position="19"/>
        <end position="30"/>
    </location>
</feature>
<dbReference type="Proteomes" id="UP000646827">
    <property type="component" value="Unassembled WGS sequence"/>
</dbReference>
<dbReference type="AlphaFoldDB" id="A0A8H7VMM3"/>
<accession>A0A8H7VMM3</accession>
<gene>
    <name evidence="2" type="ORF">INT45_003380</name>
</gene>
<comment type="caution">
    <text evidence="2">The sequence shown here is derived from an EMBL/GenBank/DDBJ whole genome shotgun (WGS) entry which is preliminary data.</text>
</comment>
<proteinExistence type="predicted"/>
<protein>
    <submittedName>
        <fullName evidence="2">Uncharacterized protein</fullName>
    </submittedName>
</protein>
<name>A0A8H7VMM3_9FUNG</name>
<reference evidence="2 3" key="1">
    <citation type="submission" date="2020-12" db="EMBL/GenBank/DDBJ databases">
        <title>Metabolic potential, ecology and presence of endohyphal bacteria is reflected in genomic diversity of Mucoromycotina.</title>
        <authorList>
            <person name="Muszewska A."/>
            <person name="Okrasinska A."/>
            <person name="Steczkiewicz K."/>
            <person name="Drgas O."/>
            <person name="Orlowska M."/>
            <person name="Perlinska-Lenart U."/>
            <person name="Aleksandrzak-Piekarczyk T."/>
            <person name="Szatraj K."/>
            <person name="Zielenkiewicz U."/>
            <person name="Pilsyk S."/>
            <person name="Malc E."/>
            <person name="Mieczkowski P."/>
            <person name="Kruszewska J.S."/>
            <person name="Biernat P."/>
            <person name="Pawlowska J."/>
        </authorList>
    </citation>
    <scope>NUCLEOTIDE SEQUENCE [LARGE SCALE GENOMIC DNA]</scope>
    <source>
        <strain evidence="2 3">CBS 142.35</strain>
    </source>
</reference>
<sequence length="165" mass="18842">MTFFSNLLAPLTRRRRKVTITTKNETSRSSPPAPPPQEHEEQKGELQSATPATPATQQEHHVVILAEPRTSMTSSTSVNVESLEFKASQELAVSLNIWDDYQPAVMPSFPAFEHLVRQQKQEEEQKKKEQGVPRRSLRRLPRPLSLYRSGNRSLKMARSTPNFHK</sequence>
<feature type="compositionally biased region" description="Polar residues" evidence="1">
    <location>
        <begin position="45"/>
        <end position="57"/>
    </location>
</feature>
<evidence type="ECO:0000313" key="2">
    <source>
        <dbReference type="EMBL" id="KAG2226235.1"/>
    </source>
</evidence>
<feature type="compositionally biased region" description="Basic and acidic residues" evidence="1">
    <location>
        <begin position="120"/>
        <end position="132"/>
    </location>
</feature>
<keyword evidence="3" id="KW-1185">Reference proteome</keyword>
<feature type="region of interest" description="Disordered" evidence="1">
    <location>
        <begin position="120"/>
        <end position="165"/>
    </location>
</feature>
<feature type="region of interest" description="Disordered" evidence="1">
    <location>
        <begin position="1"/>
        <end position="61"/>
    </location>
</feature>
<dbReference type="OrthoDB" id="10385773at2759"/>